<gene>
    <name evidence="2" type="ORF">SAMN02910323_0160</name>
</gene>
<proteinExistence type="predicted"/>
<keyword evidence="3" id="KW-1185">Reference proteome</keyword>
<dbReference type="RefSeq" id="WP_072306999.1">
    <property type="nucleotide sequence ID" value="NZ_FPJA01000015.1"/>
</dbReference>
<keyword evidence="1" id="KW-0732">Signal</keyword>
<protein>
    <submittedName>
        <fullName evidence="2">Uncharacterized protein</fullName>
    </submittedName>
</protein>
<accession>A0A1K1QWG4</accession>
<sequence>MGKRLWMLCLGLVAMMTVLAMNLSAVDAKAVLQPPYPPNPAELTYLVGDYRIVAVYPEAAAGFIDKNDIGAVIRIGYDTNSGTSSYRNGKWFNTSSLYGMAIEASSNSRFSLGINDSYFECSKFFGLELPSQYCKNPNAIAEAELNYIKPSVQEGEYAGHVVIGYSSELVTDLVMNGNKIIFYHCKTNRPVFEMERIS</sequence>
<evidence type="ECO:0000313" key="3">
    <source>
        <dbReference type="Proteomes" id="UP000182958"/>
    </source>
</evidence>
<name>A0A1K1QWG4_SELRU</name>
<organism evidence="2 3">
    <name type="scientific">Selenomonas ruminantium</name>
    <dbReference type="NCBI Taxonomy" id="971"/>
    <lineage>
        <taxon>Bacteria</taxon>
        <taxon>Bacillati</taxon>
        <taxon>Bacillota</taxon>
        <taxon>Negativicutes</taxon>
        <taxon>Selenomonadales</taxon>
        <taxon>Selenomonadaceae</taxon>
        <taxon>Selenomonas</taxon>
    </lineage>
</organism>
<feature type="signal peptide" evidence="1">
    <location>
        <begin position="1"/>
        <end position="20"/>
    </location>
</feature>
<feature type="chain" id="PRO_5039163952" evidence="1">
    <location>
        <begin position="21"/>
        <end position="198"/>
    </location>
</feature>
<evidence type="ECO:0000256" key="1">
    <source>
        <dbReference type="SAM" id="SignalP"/>
    </source>
</evidence>
<dbReference type="EMBL" id="FPJA01000015">
    <property type="protein sequence ID" value="SFW63654.1"/>
    <property type="molecule type" value="Genomic_DNA"/>
</dbReference>
<reference evidence="3" key="1">
    <citation type="submission" date="2016-11" db="EMBL/GenBank/DDBJ databases">
        <authorList>
            <person name="Varghese N."/>
            <person name="Submissions S."/>
        </authorList>
    </citation>
    <scope>NUCLEOTIDE SEQUENCE [LARGE SCALE GENOMIC DNA]</scope>
    <source>
        <strain evidence="3">C3</strain>
    </source>
</reference>
<evidence type="ECO:0000313" key="2">
    <source>
        <dbReference type="EMBL" id="SFW63654.1"/>
    </source>
</evidence>
<dbReference type="Proteomes" id="UP000182958">
    <property type="component" value="Unassembled WGS sequence"/>
</dbReference>
<dbReference type="AlphaFoldDB" id="A0A1K1QWG4"/>